<organism evidence="8 9">
    <name type="scientific">Streptomyces triticirhizae</name>
    <dbReference type="NCBI Taxonomy" id="2483353"/>
    <lineage>
        <taxon>Bacteria</taxon>
        <taxon>Bacillati</taxon>
        <taxon>Actinomycetota</taxon>
        <taxon>Actinomycetes</taxon>
        <taxon>Kitasatosporales</taxon>
        <taxon>Streptomycetaceae</taxon>
        <taxon>Streptomyces</taxon>
    </lineage>
</organism>
<dbReference type="InterPro" id="IPR039538">
    <property type="entry name" value="BetI_C"/>
</dbReference>
<dbReference type="RefSeq" id="WP_122182453.1">
    <property type="nucleotide sequence ID" value="NZ_RFFJ01000012.1"/>
</dbReference>
<accession>A0A3M2M5I3</accession>
<gene>
    <name evidence="8" type="ORF">EBN88_04355</name>
</gene>
<dbReference type="GO" id="GO:0003700">
    <property type="term" value="F:DNA-binding transcription factor activity"/>
    <property type="evidence" value="ECO:0007669"/>
    <property type="project" value="TreeGrafter"/>
</dbReference>
<keyword evidence="2" id="KW-0805">Transcription regulation</keyword>
<evidence type="ECO:0000313" key="9">
    <source>
        <dbReference type="Proteomes" id="UP000278673"/>
    </source>
</evidence>
<dbReference type="InterPro" id="IPR001647">
    <property type="entry name" value="HTH_TetR"/>
</dbReference>
<feature type="region of interest" description="Disordered" evidence="6">
    <location>
        <begin position="197"/>
        <end position="235"/>
    </location>
</feature>
<dbReference type="InterPro" id="IPR009057">
    <property type="entry name" value="Homeodomain-like_sf"/>
</dbReference>
<feature type="domain" description="HTH tetR-type" evidence="7">
    <location>
        <begin position="10"/>
        <end position="70"/>
    </location>
</feature>
<protein>
    <submittedName>
        <fullName evidence="8">TetR/AcrR family transcriptional regulator</fullName>
    </submittedName>
</protein>
<dbReference type="Pfam" id="PF13977">
    <property type="entry name" value="TetR_C_6"/>
    <property type="match status" value="1"/>
</dbReference>
<evidence type="ECO:0000256" key="3">
    <source>
        <dbReference type="ARBA" id="ARBA00023125"/>
    </source>
</evidence>
<dbReference type="SUPFAM" id="SSF46689">
    <property type="entry name" value="Homeodomain-like"/>
    <property type="match status" value="1"/>
</dbReference>
<dbReference type="PROSITE" id="PS01081">
    <property type="entry name" value="HTH_TETR_1"/>
    <property type="match status" value="1"/>
</dbReference>
<evidence type="ECO:0000256" key="5">
    <source>
        <dbReference type="PROSITE-ProRule" id="PRU00335"/>
    </source>
</evidence>
<evidence type="ECO:0000256" key="2">
    <source>
        <dbReference type="ARBA" id="ARBA00023015"/>
    </source>
</evidence>
<dbReference type="PROSITE" id="PS50977">
    <property type="entry name" value="HTH_TETR_2"/>
    <property type="match status" value="1"/>
</dbReference>
<name>A0A3M2M5I3_9ACTN</name>
<keyword evidence="9" id="KW-1185">Reference proteome</keyword>
<dbReference type="PANTHER" id="PTHR30055:SF229">
    <property type="entry name" value="HTH-TYPE TRANSCRIPTIONAL REPRESSOR RV1474C"/>
    <property type="match status" value="1"/>
</dbReference>
<dbReference type="EMBL" id="RFFJ01000012">
    <property type="protein sequence ID" value="RMI44819.1"/>
    <property type="molecule type" value="Genomic_DNA"/>
</dbReference>
<evidence type="ECO:0000313" key="8">
    <source>
        <dbReference type="EMBL" id="RMI44819.1"/>
    </source>
</evidence>
<feature type="compositionally biased region" description="Gly residues" evidence="6">
    <location>
        <begin position="215"/>
        <end position="235"/>
    </location>
</feature>
<dbReference type="Proteomes" id="UP000278673">
    <property type="component" value="Unassembled WGS sequence"/>
</dbReference>
<keyword evidence="1" id="KW-0678">Repressor</keyword>
<evidence type="ECO:0000259" key="7">
    <source>
        <dbReference type="PROSITE" id="PS50977"/>
    </source>
</evidence>
<evidence type="ECO:0000256" key="4">
    <source>
        <dbReference type="ARBA" id="ARBA00023163"/>
    </source>
</evidence>
<reference evidence="8 9" key="1">
    <citation type="submission" date="2018-10" db="EMBL/GenBank/DDBJ databases">
        <title>Isolation, diversity and antifungal activity of actinobacteria from wheat.</title>
        <authorList>
            <person name="Han C."/>
        </authorList>
    </citation>
    <scope>NUCLEOTIDE SEQUENCE [LARGE SCALE GENOMIC DNA]</scope>
    <source>
        <strain evidence="8 9">NEAU-YY642</strain>
    </source>
</reference>
<dbReference type="PRINTS" id="PR00455">
    <property type="entry name" value="HTHTETR"/>
</dbReference>
<dbReference type="InterPro" id="IPR036271">
    <property type="entry name" value="Tet_transcr_reg_TetR-rel_C_sf"/>
</dbReference>
<feature type="compositionally biased region" description="Basic and acidic residues" evidence="6">
    <location>
        <begin position="202"/>
        <end position="211"/>
    </location>
</feature>
<comment type="caution">
    <text evidence="8">The sequence shown here is derived from an EMBL/GenBank/DDBJ whole genome shotgun (WGS) entry which is preliminary data.</text>
</comment>
<evidence type="ECO:0000256" key="1">
    <source>
        <dbReference type="ARBA" id="ARBA00022491"/>
    </source>
</evidence>
<keyword evidence="3 5" id="KW-0238">DNA-binding</keyword>
<dbReference type="InterPro" id="IPR050109">
    <property type="entry name" value="HTH-type_TetR-like_transc_reg"/>
</dbReference>
<dbReference type="Gene3D" id="1.10.357.10">
    <property type="entry name" value="Tetracycline Repressor, domain 2"/>
    <property type="match status" value="1"/>
</dbReference>
<dbReference type="SUPFAM" id="SSF48498">
    <property type="entry name" value="Tetracyclin repressor-like, C-terminal domain"/>
    <property type="match status" value="1"/>
</dbReference>
<keyword evidence="4" id="KW-0804">Transcription</keyword>
<proteinExistence type="predicted"/>
<dbReference type="AlphaFoldDB" id="A0A3M2M5I3"/>
<dbReference type="Pfam" id="PF00440">
    <property type="entry name" value="TetR_N"/>
    <property type="match status" value="1"/>
</dbReference>
<sequence>MARVSQEYLAARRQQILDGAARCFARDGFHGTSMQDVLRETGLSAGAVYRYFPSKEAMIGALAADVLDAVRQGFEGPAESEHPPPPDELLMRGVRRVGERLNFPASLVLQVWSETRRNPELRAIFNDGFAALLALWTRIVVAYQRDGRMRADIAPEAAARVLAANAQGFLLQRALFGAVDVSVLGEGMRALLSFDETGGAGRRADDDEPHAGADGATGPGGGGADGATGPGSDGG</sequence>
<evidence type="ECO:0000256" key="6">
    <source>
        <dbReference type="SAM" id="MobiDB-lite"/>
    </source>
</evidence>
<dbReference type="PANTHER" id="PTHR30055">
    <property type="entry name" value="HTH-TYPE TRANSCRIPTIONAL REGULATOR RUTR"/>
    <property type="match status" value="1"/>
</dbReference>
<feature type="DNA-binding region" description="H-T-H motif" evidence="5">
    <location>
        <begin position="33"/>
        <end position="52"/>
    </location>
</feature>
<dbReference type="GO" id="GO:0000976">
    <property type="term" value="F:transcription cis-regulatory region binding"/>
    <property type="evidence" value="ECO:0007669"/>
    <property type="project" value="TreeGrafter"/>
</dbReference>
<dbReference type="InterPro" id="IPR023772">
    <property type="entry name" value="DNA-bd_HTH_TetR-type_CS"/>
</dbReference>